<dbReference type="EMBL" id="CH476637">
    <property type="protein sequence ID" value="EDN95200.1"/>
    <property type="molecule type" value="Genomic_DNA"/>
</dbReference>
<dbReference type="RefSeq" id="XP_001587835.1">
    <property type="nucleotide sequence ID" value="XM_001587785.1"/>
</dbReference>
<protein>
    <submittedName>
        <fullName evidence="2">Uncharacterized protein</fullName>
    </submittedName>
</protein>
<evidence type="ECO:0000313" key="3">
    <source>
        <dbReference type="Proteomes" id="UP000001312"/>
    </source>
</evidence>
<sequence>MGDLELGMMEYRPLGPVLFEAGLLSLDFQLLGYVIAPFLKPLETMKAKHGELTIVTEHVSKFERSSGSEKKHRTTKSPEEDC</sequence>
<feature type="region of interest" description="Disordered" evidence="1">
    <location>
        <begin position="62"/>
        <end position="82"/>
    </location>
</feature>
<keyword evidence="3" id="KW-1185">Reference proteome</keyword>
<organism evidence="2 3">
    <name type="scientific">Sclerotinia sclerotiorum (strain ATCC 18683 / 1980 / Ss-1)</name>
    <name type="common">White mold</name>
    <name type="synonym">Whetzelinia sclerotiorum</name>
    <dbReference type="NCBI Taxonomy" id="665079"/>
    <lineage>
        <taxon>Eukaryota</taxon>
        <taxon>Fungi</taxon>
        <taxon>Dikarya</taxon>
        <taxon>Ascomycota</taxon>
        <taxon>Pezizomycotina</taxon>
        <taxon>Leotiomycetes</taxon>
        <taxon>Helotiales</taxon>
        <taxon>Sclerotiniaceae</taxon>
        <taxon>Sclerotinia</taxon>
    </lineage>
</organism>
<evidence type="ECO:0000256" key="1">
    <source>
        <dbReference type="SAM" id="MobiDB-lite"/>
    </source>
</evidence>
<evidence type="ECO:0000313" key="2">
    <source>
        <dbReference type="EMBL" id="EDN95200.1"/>
    </source>
</evidence>
<dbReference type="KEGG" id="ssl:SS1G_11076"/>
<dbReference type="HOGENOM" id="CLU_2559693_0_0_1"/>
<name>A7F0F8_SCLS1</name>
<accession>A7F0F8</accession>
<gene>
    <name evidence="2" type="ORF">SS1G_11076</name>
</gene>
<dbReference type="AlphaFoldDB" id="A7F0F8"/>
<reference evidence="3" key="1">
    <citation type="journal article" date="2011" name="PLoS Genet.">
        <title>Genomic analysis of the necrotrophic fungal pathogens Sclerotinia sclerotiorum and Botrytis cinerea.</title>
        <authorList>
            <person name="Amselem J."/>
            <person name="Cuomo C.A."/>
            <person name="van Kan J.A."/>
            <person name="Viaud M."/>
            <person name="Benito E.P."/>
            <person name="Couloux A."/>
            <person name="Coutinho P.M."/>
            <person name="de Vries R.P."/>
            <person name="Dyer P.S."/>
            <person name="Fillinger S."/>
            <person name="Fournier E."/>
            <person name="Gout L."/>
            <person name="Hahn M."/>
            <person name="Kohn L."/>
            <person name="Lapalu N."/>
            <person name="Plummer K.M."/>
            <person name="Pradier J.M."/>
            <person name="Quevillon E."/>
            <person name="Sharon A."/>
            <person name="Simon A."/>
            <person name="ten Have A."/>
            <person name="Tudzynski B."/>
            <person name="Tudzynski P."/>
            <person name="Wincker P."/>
            <person name="Andrew M."/>
            <person name="Anthouard V."/>
            <person name="Beever R.E."/>
            <person name="Beffa R."/>
            <person name="Benoit I."/>
            <person name="Bouzid O."/>
            <person name="Brault B."/>
            <person name="Chen Z."/>
            <person name="Choquer M."/>
            <person name="Collemare J."/>
            <person name="Cotton P."/>
            <person name="Danchin E.G."/>
            <person name="Da Silva C."/>
            <person name="Gautier A."/>
            <person name="Giraud C."/>
            <person name="Giraud T."/>
            <person name="Gonzalez C."/>
            <person name="Grossetete S."/>
            <person name="Guldener U."/>
            <person name="Henrissat B."/>
            <person name="Howlett B.J."/>
            <person name="Kodira C."/>
            <person name="Kretschmer M."/>
            <person name="Lappartient A."/>
            <person name="Leroch M."/>
            <person name="Levis C."/>
            <person name="Mauceli E."/>
            <person name="Neuveglise C."/>
            <person name="Oeser B."/>
            <person name="Pearson M."/>
            <person name="Poulain J."/>
            <person name="Poussereau N."/>
            <person name="Quesneville H."/>
            <person name="Rascle C."/>
            <person name="Schumacher J."/>
            <person name="Segurens B."/>
            <person name="Sexton A."/>
            <person name="Silva E."/>
            <person name="Sirven C."/>
            <person name="Soanes D.M."/>
            <person name="Talbot N.J."/>
            <person name="Templeton M."/>
            <person name="Yandava C."/>
            <person name="Yarden O."/>
            <person name="Zeng Q."/>
            <person name="Rollins J.A."/>
            <person name="Lebrun M.H."/>
            <person name="Dickman M."/>
        </authorList>
    </citation>
    <scope>NUCLEOTIDE SEQUENCE [LARGE SCALE GENOMIC DNA]</scope>
    <source>
        <strain evidence="3">ATCC 18683 / 1980 / Ss-1</strain>
    </source>
</reference>
<proteinExistence type="predicted"/>
<dbReference type="GeneID" id="5483972"/>
<dbReference type="InParanoid" id="A7F0F8"/>
<dbReference type="Proteomes" id="UP000001312">
    <property type="component" value="Unassembled WGS sequence"/>
</dbReference>